<evidence type="ECO:0000313" key="3">
    <source>
        <dbReference type="WBParaSite" id="jg23585"/>
    </source>
</evidence>
<accession>A0A915DWV1</accession>
<feature type="region of interest" description="Disordered" evidence="1">
    <location>
        <begin position="1"/>
        <end position="23"/>
    </location>
</feature>
<name>A0A915DWV1_9BILA</name>
<evidence type="ECO:0000256" key="1">
    <source>
        <dbReference type="SAM" id="MobiDB-lite"/>
    </source>
</evidence>
<sequence>MLSNCHSFKSLTSNSRPSEIPSGSCSCCFNQPDNYCTQLECLRMQPDFGKTNHTSCICYNQANYPHHICASSSPDQPSFSIEQWSGGVTQLKE</sequence>
<keyword evidence="2" id="KW-1185">Reference proteome</keyword>
<dbReference type="Proteomes" id="UP000887574">
    <property type="component" value="Unplaced"/>
</dbReference>
<protein>
    <submittedName>
        <fullName evidence="3">Uncharacterized protein</fullName>
    </submittedName>
</protein>
<organism evidence="2 3">
    <name type="scientific">Ditylenchus dipsaci</name>
    <dbReference type="NCBI Taxonomy" id="166011"/>
    <lineage>
        <taxon>Eukaryota</taxon>
        <taxon>Metazoa</taxon>
        <taxon>Ecdysozoa</taxon>
        <taxon>Nematoda</taxon>
        <taxon>Chromadorea</taxon>
        <taxon>Rhabditida</taxon>
        <taxon>Tylenchina</taxon>
        <taxon>Tylenchomorpha</taxon>
        <taxon>Sphaerularioidea</taxon>
        <taxon>Anguinidae</taxon>
        <taxon>Anguininae</taxon>
        <taxon>Ditylenchus</taxon>
    </lineage>
</organism>
<evidence type="ECO:0000313" key="2">
    <source>
        <dbReference type="Proteomes" id="UP000887574"/>
    </source>
</evidence>
<dbReference type="AlphaFoldDB" id="A0A915DWV1"/>
<reference evidence="3" key="1">
    <citation type="submission" date="2022-11" db="UniProtKB">
        <authorList>
            <consortium name="WormBaseParasite"/>
        </authorList>
    </citation>
    <scope>IDENTIFICATION</scope>
</reference>
<proteinExistence type="predicted"/>
<dbReference type="WBParaSite" id="jg23585">
    <property type="protein sequence ID" value="jg23585"/>
    <property type="gene ID" value="jg23585"/>
</dbReference>